<comment type="similarity">
    <text evidence="1 2">Belongs to the peptidase S10 family.</text>
</comment>
<evidence type="ECO:0000256" key="1">
    <source>
        <dbReference type="ARBA" id="ARBA00009431"/>
    </source>
</evidence>
<accession>A0AAD7UGQ3</accession>
<dbReference type="InterPro" id="IPR018202">
    <property type="entry name" value="Ser_caboxypep_ser_AS"/>
</dbReference>
<dbReference type="InterPro" id="IPR001563">
    <property type="entry name" value="Peptidase_S10"/>
</dbReference>
<dbReference type="Pfam" id="PF00450">
    <property type="entry name" value="Peptidase_S10"/>
    <property type="match status" value="1"/>
</dbReference>
<dbReference type="AlphaFoldDB" id="A0AAD7UGQ3"/>
<dbReference type="Gene3D" id="3.40.50.1820">
    <property type="entry name" value="alpha/beta hydrolase"/>
    <property type="match status" value="1"/>
</dbReference>
<proteinExistence type="inferred from homology"/>
<evidence type="ECO:0000313" key="4">
    <source>
        <dbReference type="Proteomes" id="UP001230188"/>
    </source>
</evidence>
<evidence type="ECO:0000313" key="3">
    <source>
        <dbReference type="EMBL" id="KAJ8605704.1"/>
    </source>
</evidence>
<keyword evidence="2" id="KW-0121">Carboxypeptidase</keyword>
<reference evidence="3" key="1">
    <citation type="submission" date="2023-01" db="EMBL/GenBank/DDBJ databases">
        <title>Metagenome sequencing of chrysophaentin producing Chrysophaeum taylorii.</title>
        <authorList>
            <person name="Davison J."/>
            <person name="Bewley C."/>
        </authorList>
    </citation>
    <scope>NUCLEOTIDE SEQUENCE</scope>
    <source>
        <strain evidence="3">NIES-1699</strain>
    </source>
</reference>
<comment type="caution">
    <text evidence="3">The sequence shown here is derived from an EMBL/GenBank/DDBJ whole genome shotgun (WGS) entry which is preliminary data.</text>
</comment>
<dbReference type="InterPro" id="IPR029058">
    <property type="entry name" value="AB_hydrolase_fold"/>
</dbReference>
<keyword evidence="2" id="KW-0645">Protease</keyword>
<dbReference type="SUPFAM" id="SSF53474">
    <property type="entry name" value="alpha/beta-Hydrolases"/>
    <property type="match status" value="1"/>
</dbReference>
<organism evidence="3 4">
    <name type="scientific">Chrysophaeum taylorii</name>
    <dbReference type="NCBI Taxonomy" id="2483200"/>
    <lineage>
        <taxon>Eukaryota</taxon>
        <taxon>Sar</taxon>
        <taxon>Stramenopiles</taxon>
        <taxon>Ochrophyta</taxon>
        <taxon>Pelagophyceae</taxon>
        <taxon>Pelagomonadales</taxon>
        <taxon>Pelagomonadaceae</taxon>
        <taxon>Chrysophaeum</taxon>
    </lineage>
</organism>
<keyword evidence="2" id="KW-0378">Hydrolase</keyword>
<sequence>MVVLLWVLASGAAADDRVLSLPGAPPLPSKHYSGYINASATKHLHYYLVLSEGDPSSDPLVVWFNGGPGCSSLDGFLYEHGPFRFQTYNGTGSPQLERFEYTWAKLANVVYVEQPCGVGFSYSSAENTTSDYACTDATAAADNLAALKEFFVKYPGLKGHELYVTGESYAGVYVPTLAQAIIEDGTLALAGIAVGNGCSGNEVGICAFGDSTQGSYYVTKYLMQTAFVPNSLKNDLDATCNWAEWSQGGEIADECQTHVDTLDKLTSKLDTYCVYCDCGEQFSANSREQMRGRRRRVGKALGDDEEPTTACIDSVAASAWLNQADVQEAIHVTPAGVSDWSVCGTPSNWEYTSTAANLPRDTYPYLVDHIKVLVYNGDWDSCVPYTDAEGWVLSLPYNISAPWHPWLLETNGYQSVGGYATKLDVPKWFTFTTVRGGRHEVPETAPQRAFAMMHKFLSGADF</sequence>
<dbReference type="EMBL" id="JAQMWT010000312">
    <property type="protein sequence ID" value="KAJ8605704.1"/>
    <property type="molecule type" value="Genomic_DNA"/>
</dbReference>
<gene>
    <name evidence="3" type="ORF">CTAYLR_010753</name>
</gene>
<evidence type="ECO:0000256" key="2">
    <source>
        <dbReference type="RuleBase" id="RU361156"/>
    </source>
</evidence>
<dbReference type="PROSITE" id="PS00131">
    <property type="entry name" value="CARBOXYPEPT_SER_SER"/>
    <property type="match status" value="1"/>
</dbReference>
<dbReference type="Proteomes" id="UP001230188">
    <property type="component" value="Unassembled WGS sequence"/>
</dbReference>
<dbReference type="EC" id="3.4.16.-" evidence="2"/>
<protein>
    <recommendedName>
        <fullName evidence="2">Carboxypeptidase</fullName>
        <ecNumber evidence="2">3.4.16.-</ecNumber>
    </recommendedName>
</protein>
<dbReference type="GO" id="GO:0006508">
    <property type="term" value="P:proteolysis"/>
    <property type="evidence" value="ECO:0007669"/>
    <property type="project" value="UniProtKB-KW"/>
</dbReference>
<name>A0AAD7UGQ3_9STRA</name>
<dbReference type="PRINTS" id="PR00724">
    <property type="entry name" value="CRBOXYPTASEC"/>
</dbReference>
<dbReference type="GO" id="GO:0004185">
    <property type="term" value="F:serine-type carboxypeptidase activity"/>
    <property type="evidence" value="ECO:0007669"/>
    <property type="project" value="UniProtKB-UniRule"/>
</dbReference>
<dbReference type="PANTHER" id="PTHR11802">
    <property type="entry name" value="SERINE PROTEASE FAMILY S10 SERINE CARBOXYPEPTIDASE"/>
    <property type="match status" value="1"/>
</dbReference>
<dbReference type="PANTHER" id="PTHR11802:SF201">
    <property type="entry name" value="CARBOXYPEPTIDASE"/>
    <property type="match status" value="1"/>
</dbReference>
<keyword evidence="4" id="KW-1185">Reference proteome</keyword>